<evidence type="ECO:0008006" key="3">
    <source>
        <dbReference type="Google" id="ProtNLM"/>
    </source>
</evidence>
<dbReference type="AlphaFoldDB" id="A0A1H6H5Q9"/>
<reference evidence="1 2" key="1">
    <citation type="submission" date="2016-10" db="EMBL/GenBank/DDBJ databases">
        <authorList>
            <person name="de Groot N.N."/>
        </authorList>
    </citation>
    <scope>NUCLEOTIDE SEQUENCE [LARGE SCALE GENOMIC DNA]</scope>
    <source>
        <strain evidence="1 2">DSM 23031</strain>
    </source>
</reference>
<dbReference type="InterPro" id="IPR013783">
    <property type="entry name" value="Ig-like_fold"/>
</dbReference>
<dbReference type="Proteomes" id="UP000198561">
    <property type="component" value="Unassembled WGS sequence"/>
</dbReference>
<gene>
    <name evidence="1" type="ORF">SAMN05421593_1114</name>
</gene>
<dbReference type="STRING" id="680127.SAMN05421593_1114"/>
<dbReference type="EMBL" id="FNWQ01000001">
    <property type="protein sequence ID" value="SEH29614.1"/>
    <property type="molecule type" value="Genomic_DNA"/>
</dbReference>
<proteinExistence type="predicted"/>
<accession>A0A1H6H5Q9</accession>
<sequence>MMLQDLFKKIIFIFLIAFQIWIPAQNSSGIHLDIRNESRADKAGILDLIAVLSSEAATSFKGKIEIAVPQGFRNISGNTLQVDIQPGERLFLPVKIVVSSNAVSGDARLIFRLSDLQNKMAAEKEMLYTVAENNTIRIAAESPVIYVSKATDSVEVRARVSNLGNRKQNVTVVFKIPEADQGNAFIEKKGSIGVQKDSVFVFRFMPSRIKSRSTQLSVNIAGFREPDREIFGSTSVSVQNVSSVQRYEDLESTAFSNFTKNSITASYRHAGENLDMYQLAGSGGFNLPSGYVFIRGNIYTMTHQSDPIVNNTYLTYKRENNEFTIGNINKLLELSMFGRGLEYAYTSPDKNKKIEAGFVDQTYSLIERNSFLKYGYGFYTRGIIGAQNASRNIAGTYIFRNDPYEKARHHVAGTDLQYAFGKDWKTNTKVYGGLSFYENSQSAKPSLALESQYSGMIRKISLNGNYFYSTDYYPGNRRGILQIQQNFSTMIFKDHYVYANIMASHFSPKFYFYSNNLNSSNIRLDTGINFPKRGNVGMGLGYQYQEENSNSYNNFFNAQPYEETKQLKTQRLTEYLTWLSPDKQHSSILSMETGLVRYPDNDKLQYQMKVSGTYSYRWLTVNGIYQHGSYFLSEYAFSRLMNKSTPYEKLSLSAFVNKNFFDNQLNVTSGISYTNDVLYGKSPSGFMNLKYARDRYALYLNSSYFSYSSGSFTNNFFTVEAGVTVNLRNSTLDPGKKGDIKAFVYYDLNENNIYDEGDKEAAGYLIMLNTISFKTDASGFISYRSIPYGKYALKQVIQQGWYYDETEFTVNKHHYTLEIPLHQNGTTQGKVTYDFDAKTAVDFTPKTGGILFNIYRNDQLVQRIITDDNGEFASFLPSGNYRIELNKNSLPSNTYCERSTDTFKVEAGKIVHVEPFVIKVREKVIRVKKFGG</sequence>
<dbReference type="OrthoDB" id="908824at2"/>
<dbReference type="Gene3D" id="2.60.40.10">
    <property type="entry name" value="Immunoglobulins"/>
    <property type="match status" value="1"/>
</dbReference>
<protein>
    <recommendedName>
        <fullName evidence="3">SD-repeat containing protein B domain-containing protein</fullName>
    </recommendedName>
</protein>
<evidence type="ECO:0000313" key="2">
    <source>
        <dbReference type="Proteomes" id="UP000198561"/>
    </source>
</evidence>
<evidence type="ECO:0000313" key="1">
    <source>
        <dbReference type="EMBL" id="SEH29614.1"/>
    </source>
</evidence>
<dbReference type="RefSeq" id="WP_089690275.1">
    <property type="nucleotide sequence ID" value="NZ_FNWQ01000001.1"/>
</dbReference>
<organism evidence="1 2">
    <name type="scientific">Chryseobacterium culicis</name>
    <dbReference type="NCBI Taxonomy" id="680127"/>
    <lineage>
        <taxon>Bacteria</taxon>
        <taxon>Pseudomonadati</taxon>
        <taxon>Bacteroidota</taxon>
        <taxon>Flavobacteriia</taxon>
        <taxon>Flavobacteriales</taxon>
        <taxon>Weeksellaceae</taxon>
        <taxon>Chryseobacterium group</taxon>
        <taxon>Chryseobacterium</taxon>
    </lineage>
</organism>
<name>A0A1H6H5Q9_CHRCI</name>